<dbReference type="Proteomes" id="UP000199682">
    <property type="component" value="Unassembled WGS sequence"/>
</dbReference>
<accession>A0A1G9M3X8</accession>
<evidence type="ECO:0000313" key="2">
    <source>
        <dbReference type="Proteomes" id="UP000199682"/>
    </source>
</evidence>
<dbReference type="EMBL" id="FNET01000012">
    <property type="protein sequence ID" value="SDL68405.1"/>
    <property type="molecule type" value="Genomic_DNA"/>
</dbReference>
<proteinExistence type="predicted"/>
<name>A0A1G9M3X8_9PSEU</name>
<organism evidence="1 2">
    <name type="scientific">Lentzea albidocapillata subsp. violacea</name>
    <dbReference type="NCBI Taxonomy" id="128104"/>
    <lineage>
        <taxon>Bacteria</taxon>
        <taxon>Bacillati</taxon>
        <taxon>Actinomycetota</taxon>
        <taxon>Actinomycetes</taxon>
        <taxon>Pseudonocardiales</taxon>
        <taxon>Pseudonocardiaceae</taxon>
        <taxon>Lentzea</taxon>
    </lineage>
</organism>
<dbReference type="AlphaFoldDB" id="A0A1G9M3X8"/>
<gene>
    <name evidence="1" type="ORF">SAMN04488074_112260</name>
</gene>
<reference evidence="2" key="1">
    <citation type="submission" date="2016-10" db="EMBL/GenBank/DDBJ databases">
        <authorList>
            <person name="Varghese N."/>
            <person name="Submissions S."/>
        </authorList>
    </citation>
    <scope>NUCLEOTIDE SEQUENCE [LARGE SCALE GENOMIC DNA]</scope>
    <source>
        <strain evidence="2">DSM 44796</strain>
    </source>
</reference>
<evidence type="ECO:0000313" key="1">
    <source>
        <dbReference type="EMBL" id="SDL68405.1"/>
    </source>
</evidence>
<protein>
    <submittedName>
        <fullName evidence="1">Uncharacterized protein</fullName>
    </submittedName>
</protein>
<sequence>MIDACTLMPVTLLEEASLEKVGGADACVFPVGKFTPVAQKVADEVRKAIG</sequence>